<reference evidence="4 5" key="1">
    <citation type="submission" date="2018-06" db="EMBL/GenBank/DDBJ databases">
        <authorList>
            <consortium name="Pathogen Informatics"/>
            <person name="Doyle S."/>
        </authorList>
    </citation>
    <scope>NUCLEOTIDE SEQUENCE [LARGE SCALE GENOMIC DNA]</scope>
    <source>
        <strain evidence="4 5">NCTC10794</strain>
    </source>
</reference>
<dbReference type="GO" id="GO:0043024">
    <property type="term" value="F:ribosomal small subunit binding"/>
    <property type="evidence" value="ECO:0007669"/>
    <property type="project" value="TreeGrafter"/>
</dbReference>
<dbReference type="SUPFAM" id="SSF52540">
    <property type="entry name" value="P-loop containing nucleoside triphosphate hydrolases"/>
    <property type="match status" value="1"/>
</dbReference>
<dbReference type="InterPro" id="IPR006073">
    <property type="entry name" value="GTP-bd"/>
</dbReference>
<dbReference type="Proteomes" id="UP000254867">
    <property type="component" value="Unassembled WGS sequence"/>
</dbReference>
<dbReference type="Gene3D" id="3.40.50.300">
    <property type="entry name" value="P-loop containing nucleotide triphosphate hydrolases"/>
    <property type="match status" value="1"/>
</dbReference>
<dbReference type="NCBIfam" id="TIGR00231">
    <property type="entry name" value="small_GTP"/>
    <property type="match status" value="1"/>
</dbReference>
<evidence type="ECO:0000313" key="5">
    <source>
        <dbReference type="Proteomes" id="UP000254867"/>
    </source>
</evidence>
<sequence length="288" mass="33525">MNNTYYLSKDMLNMVKENKLRDQLKEYTSAFNKLRHNQSLKIGVMGKSGAGKSTIINSFCQEYVCETGGSGGITRDIQEIKGKLGDMSIMLVDFPGIAESQKWNKQYLDAYEKYLDELDMIFWAIKVDDRAIMEDEQFYNEHIALNWDLRKKFIFILSQSDKAEPQREWNNSYYTPSSRQEKIIKKNHIRIANDFNTEYGKVIPIATNYIKGEQNIKLYNFDSIFESILFKLNAISAISSEVSFQLSWDVTQREADKELKMSDFAYDEVSQELDDLRSSLKSRFANLL</sequence>
<proteinExistence type="inferred from homology"/>
<dbReference type="EMBL" id="UGHH01000002">
    <property type="protein sequence ID" value="STO63476.1"/>
    <property type="molecule type" value="Genomic_DNA"/>
</dbReference>
<dbReference type="PANTHER" id="PTHR42698">
    <property type="entry name" value="GTPASE ERA"/>
    <property type="match status" value="1"/>
</dbReference>
<dbReference type="InterPro" id="IPR005225">
    <property type="entry name" value="Small_GTP-bd"/>
</dbReference>
<gene>
    <name evidence="4" type="ORF">NCTC10794_00507</name>
</gene>
<accession>A0A377HYW0</accession>
<name>A0A377HYW0_HAEPH</name>
<organism evidence="4 5">
    <name type="scientific">Haemophilus parahaemolyticus</name>
    <dbReference type="NCBI Taxonomy" id="735"/>
    <lineage>
        <taxon>Bacteria</taxon>
        <taxon>Pseudomonadati</taxon>
        <taxon>Pseudomonadota</taxon>
        <taxon>Gammaproteobacteria</taxon>
        <taxon>Pasteurellales</taxon>
        <taxon>Pasteurellaceae</taxon>
        <taxon>Haemophilus</taxon>
    </lineage>
</organism>
<dbReference type="InterPro" id="IPR005662">
    <property type="entry name" value="GTPase_Era-like"/>
</dbReference>
<dbReference type="PANTHER" id="PTHR42698:SF1">
    <property type="entry name" value="GTPASE ERA, MITOCHONDRIAL"/>
    <property type="match status" value="1"/>
</dbReference>
<dbReference type="RefSeq" id="WP_119222252.1">
    <property type="nucleotide sequence ID" value="NZ_UGHH01000002.1"/>
</dbReference>
<feature type="domain" description="G" evidence="3">
    <location>
        <begin position="41"/>
        <end position="141"/>
    </location>
</feature>
<evidence type="ECO:0000256" key="2">
    <source>
        <dbReference type="ARBA" id="ARBA00020484"/>
    </source>
</evidence>
<dbReference type="AlphaFoldDB" id="A0A377HYW0"/>
<protein>
    <recommendedName>
        <fullName evidence="2">GTPase Era</fullName>
    </recommendedName>
</protein>
<dbReference type="GO" id="GO:0005525">
    <property type="term" value="F:GTP binding"/>
    <property type="evidence" value="ECO:0007669"/>
    <property type="project" value="InterPro"/>
</dbReference>
<evidence type="ECO:0000313" key="4">
    <source>
        <dbReference type="EMBL" id="STO63476.1"/>
    </source>
</evidence>
<dbReference type="Pfam" id="PF01926">
    <property type="entry name" value="MMR_HSR1"/>
    <property type="match status" value="1"/>
</dbReference>
<dbReference type="GO" id="GO:0019843">
    <property type="term" value="F:rRNA binding"/>
    <property type="evidence" value="ECO:0007669"/>
    <property type="project" value="TreeGrafter"/>
</dbReference>
<evidence type="ECO:0000256" key="1">
    <source>
        <dbReference type="ARBA" id="ARBA00007921"/>
    </source>
</evidence>
<comment type="similarity">
    <text evidence="1">Belongs to the TRAFAC class TrmE-Era-EngA-EngB-Septin-like GTPase superfamily. Era GTPase family.</text>
</comment>
<evidence type="ECO:0000259" key="3">
    <source>
        <dbReference type="Pfam" id="PF01926"/>
    </source>
</evidence>
<dbReference type="InterPro" id="IPR027417">
    <property type="entry name" value="P-loop_NTPase"/>
</dbReference>
<dbReference type="GO" id="GO:0000028">
    <property type="term" value="P:ribosomal small subunit assembly"/>
    <property type="evidence" value="ECO:0007669"/>
    <property type="project" value="TreeGrafter"/>
</dbReference>